<evidence type="ECO:0000256" key="1">
    <source>
        <dbReference type="SAM" id="Phobius"/>
    </source>
</evidence>
<dbReference type="Proteomes" id="UP001212841">
    <property type="component" value="Unassembled WGS sequence"/>
</dbReference>
<name>A0AAD5X5W8_9FUNG</name>
<accession>A0AAD5X5W8</accession>
<feature type="transmembrane region" description="Helical" evidence="1">
    <location>
        <begin position="20"/>
        <end position="37"/>
    </location>
</feature>
<evidence type="ECO:0000313" key="3">
    <source>
        <dbReference type="Proteomes" id="UP001212841"/>
    </source>
</evidence>
<feature type="transmembrane region" description="Helical" evidence="1">
    <location>
        <begin position="270"/>
        <end position="288"/>
    </location>
</feature>
<reference evidence="2" key="1">
    <citation type="submission" date="2020-05" db="EMBL/GenBank/DDBJ databases">
        <title>Phylogenomic resolution of chytrid fungi.</title>
        <authorList>
            <person name="Stajich J.E."/>
            <person name="Amses K."/>
            <person name="Simmons R."/>
            <person name="Seto K."/>
            <person name="Myers J."/>
            <person name="Bonds A."/>
            <person name="Quandt C.A."/>
            <person name="Barry K."/>
            <person name="Liu P."/>
            <person name="Grigoriev I."/>
            <person name="Longcore J.E."/>
            <person name="James T.Y."/>
        </authorList>
    </citation>
    <scope>NUCLEOTIDE SEQUENCE</scope>
    <source>
        <strain evidence="2">JEL0318</strain>
    </source>
</reference>
<keyword evidence="1" id="KW-0472">Membrane</keyword>
<organism evidence="2 3">
    <name type="scientific">Rhizophlyctis rosea</name>
    <dbReference type="NCBI Taxonomy" id="64517"/>
    <lineage>
        <taxon>Eukaryota</taxon>
        <taxon>Fungi</taxon>
        <taxon>Fungi incertae sedis</taxon>
        <taxon>Chytridiomycota</taxon>
        <taxon>Chytridiomycota incertae sedis</taxon>
        <taxon>Chytridiomycetes</taxon>
        <taxon>Rhizophlyctidales</taxon>
        <taxon>Rhizophlyctidaceae</taxon>
        <taxon>Rhizophlyctis</taxon>
    </lineage>
</organism>
<gene>
    <name evidence="2" type="ORF">HK097_007422</name>
</gene>
<sequence length="291" mass="30863">MPILSLVNPTTYHPHTRTSLLFALGGATVPLILGLYFSSDLTTTLPPALPLTPSLELPSYPFRTRPLTLKEKLLHVWNSVKVGGKMFILPCAVGSGVVAFLFWRPVGRGVRSLISYISTLPLRNQIAALPQSVVEVAKDVPGAVMEVVQSVPETVSTLPSTLTTAASTALDVATHLPEVVGDVSIPLPKQPLTPTLLTTSQAITGTLLSAIAFPLNVGLIGFQSAMNTPALLDGKEVPKSTAVAVPEACEAFVTGVKMGWYLPGRVWKNVYVGCLVWGGVVGVLAVRVRRV</sequence>
<dbReference type="AlphaFoldDB" id="A0AAD5X5W8"/>
<proteinExistence type="predicted"/>
<feature type="transmembrane region" description="Helical" evidence="1">
    <location>
        <begin position="202"/>
        <end position="222"/>
    </location>
</feature>
<evidence type="ECO:0000313" key="2">
    <source>
        <dbReference type="EMBL" id="KAJ3051561.1"/>
    </source>
</evidence>
<comment type="caution">
    <text evidence="2">The sequence shown here is derived from an EMBL/GenBank/DDBJ whole genome shotgun (WGS) entry which is preliminary data.</text>
</comment>
<protein>
    <submittedName>
        <fullName evidence="2">Uncharacterized protein</fullName>
    </submittedName>
</protein>
<keyword evidence="1" id="KW-0812">Transmembrane</keyword>
<keyword evidence="3" id="KW-1185">Reference proteome</keyword>
<dbReference type="EMBL" id="JADGJD010000381">
    <property type="protein sequence ID" value="KAJ3051561.1"/>
    <property type="molecule type" value="Genomic_DNA"/>
</dbReference>
<keyword evidence="1" id="KW-1133">Transmembrane helix</keyword>
<feature type="transmembrane region" description="Helical" evidence="1">
    <location>
        <begin position="86"/>
        <end position="103"/>
    </location>
</feature>